<dbReference type="InterPro" id="IPR028957">
    <property type="entry name" value="Imm50"/>
</dbReference>
<evidence type="ECO:0000313" key="2">
    <source>
        <dbReference type="Proteomes" id="UP000661691"/>
    </source>
</evidence>
<dbReference type="Proteomes" id="UP000661691">
    <property type="component" value="Unassembled WGS sequence"/>
</dbReference>
<keyword evidence="2" id="KW-1185">Reference proteome</keyword>
<accession>A0A926N6X9</accession>
<dbReference type="RefSeq" id="WP_191142668.1">
    <property type="nucleotide sequence ID" value="NZ_JACXAH010000033.1"/>
</dbReference>
<dbReference type="Pfam" id="PF15594">
    <property type="entry name" value="Imm50"/>
    <property type="match status" value="1"/>
</dbReference>
<protein>
    <submittedName>
        <fullName evidence="1">Uncharacterized protein</fullName>
    </submittedName>
</protein>
<reference evidence="1" key="1">
    <citation type="submission" date="2020-09" db="EMBL/GenBank/DDBJ databases">
        <title>A novel bacterium of genus Hazenella, isolated from South China Sea.</title>
        <authorList>
            <person name="Huang H."/>
            <person name="Mo K."/>
            <person name="Hu Y."/>
        </authorList>
    </citation>
    <scope>NUCLEOTIDE SEQUENCE</scope>
    <source>
        <strain evidence="1">IB182357</strain>
    </source>
</reference>
<evidence type="ECO:0000313" key="1">
    <source>
        <dbReference type="EMBL" id="MBD1373669.1"/>
    </source>
</evidence>
<name>A0A926N6X9_9BACL</name>
<proteinExistence type="predicted"/>
<comment type="caution">
    <text evidence="1">The sequence shown here is derived from an EMBL/GenBank/DDBJ whole genome shotgun (WGS) entry which is preliminary data.</text>
</comment>
<sequence>MWINHIENPERVNKFFTALPQLDNLLITTFSLEKDHSLKIGVELNQFPDKRLYKLSDGNTCAITFHFTDLIDITIQGWAEENYIDLSFNKYSCYFKVKCYSKSCSIKFLCRKIYISDVGVYVT</sequence>
<dbReference type="EMBL" id="JACXAH010000033">
    <property type="protein sequence ID" value="MBD1373669.1"/>
    <property type="molecule type" value="Genomic_DNA"/>
</dbReference>
<dbReference type="AlphaFoldDB" id="A0A926N6X9"/>
<organism evidence="1 2">
    <name type="scientific">Polycladospora coralii</name>
    <dbReference type="NCBI Taxonomy" id="2771432"/>
    <lineage>
        <taxon>Bacteria</taxon>
        <taxon>Bacillati</taxon>
        <taxon>Bacillota</taxon>
        <taxon>Bacilli</taxon>
        <taxon>Bacillales</taxon>
        <taxon>Thermoactinomycetaceae</taxon>
        <taxon>Polycladospora</taxon>
    </lineage>
</organism>
<gene>
    <name evidence="1" type="ORF">IC620_15080</name>
</gene>